<dbReference type="PaxDb" id="4097-A0A1S4AE27"/>
<feature type="domain" description="Integrase catalytic" evidence="1">
    <location>
        <begin position="176"/>
        <end position="267"/>
    </location>
</feature>
<gene>
    <name evidence="3" type="primary">LOC107796600</name>
</gene>
<dbReference type="Proteomes" id="UP000790787">
    <property type="component" value="Chromosome 5"/>
</dbReference>
<dbReference type="PANTHER" id="PTHR42648">
    <property type="entry name" value="TRANSPOSASE, PUTATIVE-RELATED"/>
    <property type="match status" value="1"/>
</dbReference>
<dbReference type="OMA" id="TENCIMS"/>
<organism evidence="2 3">
    <name type="scientific">Nicotiana tabacum</name>
    <name type="common">Common tobacco</name>
    <dbReference type="NCBI Taxonomy" id="4097"/>
    <lineage>
        <taxon>Eukaryota</taxon>
        <taxon>Viridiplantae</taxon>
        <taxon>Streptophyta</taxon>
        <taxon>Embryophyta</taxon>
        <taxon>Tracheophyta</taxon>
        <taxon>Spermatophyta</taxon>
        <taxon>Magnoliopsida</taxon>
        <taxon>eudicotyledons</taxon>
        <taxon>Gunneridae</taxon>
        <taxon>Pentapetalae</taxon>
        <taxon>asterids</taxon>
        <taxon>lamiids</taxon>
        <taxon>Solanales</taxon>
        <taxon>Solanaceae</taxon>
        <taxon>Nicotianoideae</taxon>
        <taxon>Nicotianeae</taxon>
        <taxon>Nicotiana</taxon>
    </lineage>
</organism>
<dbReference type="AlphaFoldDB" id="A0A1S4AE27"/>
<evidence type="ECO:0000259" key="1">
    <source>
        <dbReference type="PROSITE" id="PS50994"/>
    </source>
</evidence>
<reference evidence="2" key="1">
    <citation type="journal article" date="2014" name="Nat. Commun.">
        <title>The tobacco genome sequence and its comparison with those of tomato and potato.</title>
        <authorList>
            <person name="Sierro N."/>
            <person name="Battey J.N."/>
            <person name="Ouadi S."/>
            <person name="Bakaher N."/>
            <person name="Bovet L."/>
            <person name="Willig A."/>
            <person name="Goepfert S."/>
            <person name="Peitsch M.C."/>
            <person name="Ivanov N.V."/>
        </authorList>
    </citation>
    <scope>NUCLEOTIDE SEQUENCE [LARGE SCALE GENOMIC DNA]</scope>
</reference>
<dbReference type="InterPro" id="IPR001584">
    <property type="entry name" value="Integrase_cat-core"/>
</dbReference>
<dbReference type="KEGG" id="nta:107796600"/>
<evidence type="ECO:0000313" key="2">
    <source>
        <dbReference type="Proteomes" id="UP000790787"/>
    </source>
</evidence>
<dbReference type="InterPro" id="IPR057670">
    <property type="entry name" value="SH3_retrovirus"/>
</dbReference>
<dbReference type="GO" id="GO:0015074">
    <property type="term" value="P:DNA integration"/>
    <property type="evidence" value="ECO:0007669"/>
    <property type="project" value="InterPro"/>
</dbReference>
<sequence length="490" mass="54941">MSKANSGNGNSGFKPRNNLGRSTLECDYFHLKGHTNDTCYKLHGYPVDFKAKRRGYSGPEDLLSVKVMWIGKEEFGLYILKPDISKDSVQFQDAKQSTSLVSSVNTVSNFSNNKAIHTKSTENCIMSLWNKRLGHAPMKVLQKISSLPHIPMQDHHYTVCPIAKQSRLPFLHSTSCSTHPFEIVHTDVWGPYRVPTHDGKRYFMTLVDDFSKYTWLFLMNTKAESIVVLKMFLTLVQTQFDSKVKCLRSGNGIEFFNEQGASPFEKLYNKVPSLQHLRVFGSMCYASSARKVDKFSPKAISVVHLGYSSMQKGYILYDLHSKLIFVSRDTVSKENVFSFKHVTSNSSPLFPILDLSEADCSSLNCIPTPGNPITESLPSVYSQLIDPSQLVPDHHPQLSSSTAADPPPIRKSSRTYVPPIWLKDYVLPSKGAVCNYSISNYVCYDKLSPAYQACLTAYSAVSEPTSYVEASTDPKWIEAMRAGIVALEEN</sequence>
<dbReference type="GO" id="GO:0003676">
    <property type="term" value="F:nucleic acid binding"/>
    <property type="evidence" value="ECO:0007669"/>
    <property type="project" value="InterPro"/>
</dbReference>
<dbReference type="RefSeq" id="XP_016474879.1">
    <property type="nucleotide sequence ID" value="XM_016619393.1"/>
</dbReference>
<dbReference type="OrthoDB" id="1304467at2759"/>
<dbReference type="Pfam" id="PF00665">
    <property type="entry name" value="rve"/>
    <property type="match status" value="1"/>
</dbReference>
<accession>A0A1S4AE27</accession>
<proteinExistence type="predicted"/>
<reference evidence="3" key="2">
    <citation type="submission" date="2025-08" db="UniProtKB">
        <authorList>
            <consortium name="RefSeq"/>
        </authorList>
    </citation>
    <scope>IDENTIFICATION</scope>
    <source>
        <tissue evidence="3">Leaf</tissue>
    </source>
</reference>
<dbReference type="GeneID" id="107796600"/>
<dbReference type="InterPro" id="IPR036397">
    <property type="entry name" value="RNaseH_sf"/>
</dbReference>
<dbReference type="InterPro" id="IPR012337">
    <property type="entry name" value="RNaseH-like_sf"/>
</dbReference>
<name>A0A1S4AE27_TOBAC</name>
<keyword evidence="2" id="KW-1185">Reference proteome</keyword>
<dbReference type="InterPro" id="IPR039537">
    <property type="entry name" value="Retrotran_Ty1/copia-like"/>
</dbReference>
<dbReference type="PROSITE" id="PS50994">
    <property type="entry name" value="INTEGRASE"/>
    <property type="match status" value="1"/>
</dbReference>
<protein>
    <submittedName>
        <fullName evidence="3">Uncharacterized protein LOC107796600</fullName>
    </submittedName>
</protein>
<dbReference type="SUPFAM" id="SSF53098">
    <property type="entry name" value="Ribonuclease H-like"/>
    <property type="match status" value="1"/>
</dbReference>
<dbReference type="STRING" id="4097.A0A1S4AE27"/>
<evidence type="ECO:0000313" key="3">
    <source>
        <dbReference type="RefSeq" id="XP_016474879.1"/>
    </source>
</evidence>
<dbReference type="PANTHER" id="PTHR42648:SF31">
    <property type="entry name" value="RNA-DIRECTED DNA POLYMERASE"/>
    <property type="match status" value="1"/>
</dbReference>
<dbReference type="Pfam" id="PF25597">
    <property type="entry name" value="SH3_retrovirus"/>
    <property type="match status" value="1"/>
</dbReference>
<dbReference type="Gene3D" id="3.30.420.10">
    <property type="entry name" value="Ribonuclease H-like superfamily/Ribonuclease H"/>
    <property type="match status" value="1"/>
</dbReference>